<dbReference type="InterPro" id="IPR001633">
    <property type="entry name" value="EAL_dom"/>
</dbReference>
<keyword evidence="3" id="KW-0548">Nucleotidyltransferase</keyword>
<dbReference type="RefSeq" id="WP_317080455.1">
    <property type="nucleotide sequence ID" value="NZ_CP136594.1"/>
</dbReference>
<dbReference type="KEGG" id="acoa:RB602_10170"/>
<dbReference type="Pfam" id="PF00563">
    <property type="entry name" value="EAL"/>
    <property type="match status" value="1"/>
</dbReference>
<dbReference type="SMART" id="SM00267">
    <property type="entry name" value="GGDEF"/>
    <property type="match status" value="1"/>
</dbReference>
<proteinExistence type="predicted"/>
<name>A0AA97I0H9_9SPHN</name>
<dbReference type="SUPFAM" id="SSF141868">
    <property type="entry name" value="EAL domain-like"/>
    <property type="match status" value="1"/>
</dbReference>
<keyword evidence="3" id="KW-0808">Transferase</keyword>
<dbReference type="Gene3D" id="3.20.20.450">
    <property type="entry name" value="EAL domain"/>
    <property type="match status" value="1"/>
</dbReference>
<dbReference type="Proteomes" id="UP001302429">
    <property type="component" value="Chromosome"/>
</dbReference>
<evidence type="ECO:0000259" key="1">
    <source>
        <dbReference type="PROSITE" id="PS50883"/>
    </source>
</evidence>
<accession>A0AA97I0H9</accession>
<dbReference type="EMBL" id="CP136594">
    <property type="protein sequence ID" value="WOE74220.1"/>
    <property type="molecule type" value="Genomic_DNA"/>
</dbReference>
<keyword evidence="4" id="KW-1185">Reference proteome</keyword>
<dbReference type="InterPro" id="IPR035919">
    <property type="entry name" value="EAL_sf"/>
</dbReference>
<organism evidence="3 4">
    <name type="scientific">Alterisphingorhabdus coralli</name>
    <dbReference type="NCBI Taxonomy" id="3071408"/>
    <lineage>
        <taxon>Bacteria</taxon>
        <taxon>Pseudomonadati</taxon>
        <taxon>Pseudomonadota</taxon>
        <taxon>Alphaproteobacteria</taxon>
        <taxon>Sphingomonadales</taxon>
        <taxon>Sphingomonadaceae</taxon>
        <taxon>Alterisphingorhabdus (ex Yan et al. 2024)</taxon>
    </lineage>
</organism>
<protein>
    <submittedName>
        <fullName evidence="3">Bifunctional diguanylate cyclase/phosphodiesterase</fullName>
        <ecNumber evidence="3">2.7.7.65</ecNumber>
        <ecNumber evidence="3">3.1.4.52</ecNumber>
    </submittedName>
</protein>
<dbReference type="EC" id="2.7.7.65" evidence="3"/>
<sequence length="552" mass="60530">MASLPIAAVIIRRDGAGFACLARNERFVDLQDRLHSYSNLPKLIIDDSRLDRFLSLLEAGEVAVSERWRRLDPVDPRDIDISAAPLNGFDDAQNNAYLLSFIDRTAEIQNQRNLHREMLSDSLTGLHNRTGFEEAVDAILSAKGNDQADCGHESKRFAIIAIDLSRFSQINEYAGAIVGDELIVTVASRLKNSLRSGDLLGRIGGNEFAIFARLAEGSSDLEAICERLQSVFDAPYALSGLQVNMDAAIGIGIGRADECDPSDTIRQAQIALKQAKRSNKVELYRKEVLESFRLRFSLETDLRHAIENDGLSVAYQPLIDLGDGAVVGFEALARWNHPERGPIDPADFIPVAEECGLIVPLGRWALSRAVKCLKDWDEITGQTLPIGMNINLSAVQFARDDVAQSVREVLEESGIAGNRLTLELTESAILSDPDRSARAMHALKALDTCLAMDDFGTGYSNLAFLQKLPIDILKIDRSFVTGMMQDRDSVSIVRAVLSLANALGMKTTAEGIETVELANTLAALGCSHGQGYYYSRPMSAADALEFFLQRRA</sequence>
<dbReference type="PROSITE" id="PS50887">
    <property type="entry name" value="GGDEF"/>
    <property type="match status" value="1"/>
</dbReference>
<dbReference type="GO" id="GO:0052621">
    <property type="term" value="F:diguanylate cyclase activity"/>
    <property type="evidence" value="ECO:0007669"/>
    <property type="project" value="UniProtKB-EC"/>
</dbReference>
<dbReference type="CDD" id="cd01948">
    <property type="entry name" value="EAL"/>
    <property type="match status" value="1"/>
</dbReference>
<evidence type="ECO:0000259" key="2">
    <source>
        <dbReference type="PROSITE" id="PS50887"/>
    </source>
</evidence>
<dbReference type="Pfam" id="PF00990">
    <property type="entry name" value="GGDEF"/>
    <property type="match status" value="1"/>
</dbReference>
<dbReference type="GO" id="GO:0071111">
    <property type="term" value="F:cyclic-guanylate-specific phosphodiesterase activity"/>
    <property type="evidence" value="ECO:0007669"/>
    <property type="project" value="UniProtKB-EC"/>
</dbReference>
<dbReference type="EC" id="3.1.4.52" evidence="3"/>
<dbReference type="InterPro" id="IPR029787">
    <property type="entry name" value="Nucleotide_cyclase"/>
</dbReference>
<dbReference type="SMART" id="SM00052">
    <property type="entry name" value="EAL"/>
    <property type="match status" value="1"/>
</dbReference>
<gene>
    <name evidence="3" type="ORF">RB602_10170</name>
</gene>
<dbReference type="NCBIfam" id="TIGR00254">
    <property type="entry name" value="GGDEF"/>
    <property type="match status" value="1"/>
</dbReference>
<evidence type="ECO:0000313" key="4">
    <source>
        <dbReference type="Proteomes" id="UP001302429"/>
    </source>
</evidence>
<dbReference type="SUPFAM" id="SSF55073">
    <property type="entry name" value="Nucleotide cyclase"/>
    <property type="match status" value="1"/>
</dbReference>
<dbReference type="InterPro" id="IPR000160">
    <property type="entry name" value="GGDEF_dom"/>
</dbReference>
<reference evidence="3 4" key="1">
    <citation type="submission" date="2023-10" db="EMBL/GenBank/DDBJ databases">
        <title>Complete genome sequence of a Sphingomonadaceae bacterium.</title>
        <authorList>
            <person name="Yan C."/>
        </authorList>
    </citation>
    <scope>NUCLEOTIDE SEQUENCE [LARGE SCALE GENOMIC DNA]</scope>
    <source>
        <strain evidence="3 4">SCSIO 66989</strain>
    </source>
</reference>
<dbReference type="PANTHER" id="PTHR44757">
    <property type="entry name" value="DIGUANYLATE CYCLASE DGCP"/>
    <property type="match status" value="1"/>
</dbReference>
<dbReference type="InterPro" id="IPR052155">
    <property type="entry name" value="Biofilm_reg_signaling"/>
</dbReference>
<dbReference type="PROSITE" id="PS50883">
    <property type="entry name" value="EAL"/>
    <property type="match status" value="1"/>
</dbReference>
<evidence type="ECO:0000313" key="3">
    <source>
        <dbReference type="EMBL" id="WOE74220.1"/>
    </source>
</evidence>
<dbReference type="AlphaFoldDB" id="A0AA97I0H9"/>
<dbReference type="InterPro" id="IPR043128">
    <property type="entry name" value="Rev_trsase/Diguanyl_cyclase"/>
</dbReference>
<dbReference type="PANTHER" id="PTHR44757:SF2">
    <property type="entry name" value="BIOFILM ARCHITECTURE MAINTENANCE PROTEIN MBAA"/>
    <property type="match status" value="1"/>
</dbReference>
<keyword evidence="3" id="KW-0378">Hydrolase</keyword>
<dbReference type="CDD" id="cd01949">
    <property type="entry name" value="GGDEF"/>
    <property type="match status" value="1"/>
</dbReference>
<feature type="domain" description="GGDEF" evidence="2">
    <location>
        <begin position="155"/>
        <end position="286"/>
    </location>
</feature>
<dbReference type="Gene3D" id="3.30.70.270">
    <property type="match status" value="1"/>
</dbReference>
<feature type="domain" description="EAL" evidence="1">
    <location>
        <begin position="295"/>
        <end position="551"/>
    </location>
</feature>